<reference evidence="2 3" key="1">
    <citation type="submission" date="2016-02" db="EMBL/GenBank/DDBJ databases">
        <title>Biosynthesis of antibiotic leucinostatins and their inhibition on Phytophthora in bio-control Purpureocillium lilacinum.</title>
        <authorList>
            <person name="Wang G."/>
            <person name="Liu Z."/>
            <person name="Lin R."/>
            <person name="Li E."/>
            <person name="Mao Z."/>
            <person name="Ling J."/>
            <person name="Yin W."/>
            <person name="Xie B."/>
        </authorList>
    </citation>
    <scope>NUCLEOTIDE SEQUENCE [LARGE SCALE GENOMIC DNA]</scope>
    <source>
        <strain evidence="2">PLFJ-1</strain>
    </source>
</reference>
<gene>
    <name evidence="2" type="ORF">VFPFJ_11270</name>
</gene>
<proteinExistence type="predicted"/>
<comment type="caution">
    <text evidence="2">The sequence shown here is derived from an EMBL/GenBank/DDBJ whole genome shotgun (WGS) entry which is preliminary data.</text>
</comment>
<dbReference type="EMBL" id="LSBI01000026">
    <property type="protein sequence ID" value="OAQ65548.1"/>
    <property type="molecule type" value="Genomic_DNA"/>
</dbReference>
<feature type="region of interest" description="Disordered" evidence="1">
    <location>
        <begin position="1"/>
        <end position="49"/>
    </location>
</feature>
<protein>
    <submittedName>
        <fullName evidence="2">Uncharacterized protein</fullName>
    </submittedName>
</protein>
<evidence type="ECO:0000313" key="3">
    <source>
        <dbReference type="Proteomes" id="UP000078340"/>
    </source>
</evidence>
<feature type="compositionally biased region" description="Basic and acidic residues" evidence="1">
    <location>
        <begin position="1"/>
        <end position="14"/>
    </location>
</feature>
<dbReference type="Proteomes" id="UP000078340">
    <property type="component" value="Unassembled WGS sequence"/>
</dbReference>
<evidence type="ECO:0000313" key="2">
    <source>
        <dbReference type="EMBL" id="OAQ65548.1"/>
    </source>
</evidence>
<dbReference type="AlphaFoldDB" id="A0A179FJQ7"/>
<sequence>MRYMADRDESHTHPAEGTASAEKPEQMASPLESDHTAGRPPPQPVAAEHGATTVPVDDVAAGTIVFDPDRFWCKDAPCLEVGERVHPVVTLACVGVISLNECWDRLQWDASVEADAYVSDSHFTVELWFRSISPLIGPMTYREVECAVEHYLGWCSASGSSMPAWKTKVAHKTIALVRPQWFELARRQSLSKIRPL</sequence>
<name>A0A179FJQ7_PURLI</name>
<accession>A0A179FJQ7</accession>
<organism evidence="2 3">
    <name type="scientific">Purpureocillium lilacinum</name>
    <name type="common">Paecilomyces lilacinus</name>
    <dbReference type="NCBI Taxonomy" id="33203"/>
    <lineage>
        <taxon>Eukaryota</taxon>
        <taxon>Fungi</taxon>
        <taxon>Dikarya</taxon>
        <taxon>Ascomycota</taxon>
        <taxon>Pezizomycotina</taxon>
        <taxon>Sordariomycetes</taxon>
        <taxon>Hypocreomycetidae</taxon>
        <taxon>Hypocreales</taxon>
        <taxon>Ophiocordycipitaceae</taxon>
        <taxon>Purpureocillium</taxon>
    </lineage>
</organism>
<evidence type="ECO:0000256" key="1">
    <source>
        <dbReference type="SAM" id="MobiDB-lite"/>
    </source>
</evidence>